<dbReference type="Gene3D" id="3.30.565.10">
    <property type="entry name" value="Histidine kinase-like ATPase, C-terminal domain"/>
    <property type="match status" value="1"/>
</dbReference>
<dbReference type="PANTHER" id="PTHR43065">
    <property type="entry name" value="SENSOR HISTIDINE KINASE"/>
    <property type="match status" value="1"/>
</dbReference>
<dbReference type="InterPro" id="IPR035965">
    <property type="entry name" value="PAS-like_dom_sf"/>
</dbReference>
<dbReference type="PROSITE" id="PS50109">
    <property type="entry name" value="HIS_KIN"/>
    <property type="match status" value="1"/>
</dbReference>
<dbReference type="InterPro" id="IPR005467">
    <property type="entry name" value="His_kinase_dom"/>
</dbReference>
<dbReference type="CDD" id="cd00075">
    <property type="entry name" value="HATPase"/>
    <property type="match status" value="1"/>
</dbReference>
<dbReference type="GO" id="GO:0000155">
    <property type="term" value="F:phosphorelay sensor kinase activity"/>
    <property type="evidence" value="ECO:0007669"/>
    <property type="project" value="InterPro"/>
</dbReference>
<dbReference type="InterPro" id="IPR000014">
    <property type="entry name" value="PAS"/>
</dbReference>
<dbReference type="SUPFAM" id="SSF55785">
    <property type="entry name" value="PYP-like sensor domain (PAS domain)"/>
    <property type="match status" value="1"/>
</dbReference>
<protein>
    <recommendedName>
        <fullName evidence="2">histidine kinase</fullName>
        <ecNumber evidence="2">2.7.13.3</ecNumber>
    </recommendedName>
</protein>
<dbReference type="PRINTS" id="PR00344">
    <property type="entry name" value="BCTRLSENSOR"/>
</dbReference>
<evidence type="ECO:0000256" key="2">
    <source>
        <dbReference type="ARBA" id="ARBA00012438"/>
    </source>
</evidence>
<accession>A0A6H1UIN2</accession>
<dbReference type="CDD" id="cd00130">
    <property type="entry name" value="PAS"/>
    <property type="match status" value="1"/>
</dbReference>
<dbReference type="Pfam" id="PF00512">
    <property type="entry name" value="HisKA"/>
    <property type="match status" value="1"/>
</dbReference>
<dbReference type="SUPFAM" id="SSF55874">
    <property type="entry name" value="ATPase domain of HSP90 chaperone/DNA topoisomerase II/histidine kinase"/>
    <property type="match status" value="1"/>
</dbReference>
<organism evidence="6 7">
    <name type="scientific">Ferrimonas lipolytica</name>
    <dbReference type="NCBI Taxonomy" id="2724191"/>
    <lineage>
        <taxon>Bacteria</taxon>
        <taxon>Pseudomonadati</taxon>
        <taxon>Pseudomonadota</taxon>
        <taxon>Gammaproteobacteria</taxon>
        <taxon>Alteromonadales</taxon>
        <taxon>Ferrimonadaceae</taxon>
        <taxon>Ferrimonas</taxon>
    </lineage>
</organism>
<reference evidence="6 7" key="1">
    <citation type="submission" date="2020-04" db="EMBL/GenBank/DDBJ databases">
        <title>Ferrimonas sp. S7 isolated from sea water.</title>
        <authorList>
            <person name="Bae S.S."/>
            <person name="Baek K."/>
        </authorList>
    </citation>
    <scope>NUCLEOTIDE SEQUENCE [LARGE SCALE GENOMIC DNA]</scope>
    <source>
        <strain evidence="6 7">S7</strain>
    </source>
</reference>
<dbReference type="SMART" id="SM00387">
    <property type="entry name" value="HATPase_c"/>
    <property type="match status" value="1"/>
</dbReference>
<dbReference type="SUPFAM" id="SSF47384">
    <property type="entry name" value="Homodimeric domain of signal transducing histidine kinase"/>
    <property type="match status" value="1"/>
</dbReference>
<evidence type="ECO:0000313" key="7">
    <source>
        <dbReference type="Proteomes" id="UP000501602"/>
    </source>
</evidence>
<dbReference type="InterPro" id="IPR036097">
    <property type="entry name" value="HisK_dim/P_sf"/>
</dbReference>
<dbReference type="InterPro" id="IPR003661">
    <property type="entry name" value="HisK_dim/P_dom"/>
</dbReference>
<dbReference type="EMBL" id="CP051180">
    <property type="protein sequence ID" value="QIZ78884.1"/>
    <property type="molecule type" value="Genomic_DNA"/>
</dbReference>
<dbReference type="SMART" id="SM00388">
    <property type="entry name" value="HisKA"/>
    <property type="match status" value="1"/>
</dbReference>
<keyword evidence="7" id="KW-1185">Reference proteome</keyword>
<dbReference type="PANTHER" id="PTHR43065:SF29">
    <property type="entry name" value="SENSOR PROTEIN KINASE FLES"/>
    <property type="match status" value="1"/>
</dbReference>
<dbReference type="KEGG" id="fes:HER31_10995"/>
<feature type="domain" description="PAS" evidence="5">
    <location>
        <begin position="1"/>
        <end position="29"/>
    </location>
</feature>
<keyword evidence="3" id="KW-0597">Phosphoprotein</keyword>
<dbReference type="Proteomes" id="UP000501602">
    <property type="component" value="Chromosome"/>
</dbReference>
<evidence type="ECO:0000259" key="4">
    <source>
        <dbReference type="PROSITE" id="PS50109"/>
    </source>
</evidence>
<dbReference type="Gene3D" id="1.10.287.130">
    <property type="match status" value="1"/>
</dbReference>
<dbReference type="PROSITE" id="PS50112">
    <property type="entry name" value="PAS"/>
    <property type="match status" value="1"/>
</dbReference>
<dbReference type="EC" id="2.7.13.3" evidence="2"/>
<proteinExistence type="predicted"/>
<dbReference type="InterPro" id="IPR003594">
    <property type="entry name" value="HATPase_dom"/>
</dbReference>
<sequence length="319" mass="34898">MQLLPAGIVVLDSRGIVIEANPQAIELLGEPLIGTRWRELIKRAFAPQRDDGHEITLHNGRRVKLATRALDPEPGQLIMLTDLTETRQLQHNISHLERLSALGKMAASLAHQIRTPLSAALLYAANMGNRNLDERGRERFQTKLMARLGELEQRVNDLLLFARGGNQNNVNKPISLQQLVQLLQQSCEAQLLQKGATWLAPPQLPGKISANIETLNSALQNLVINALEAGATALQLQVEQCQHFVKIRILDNGSGMDDAVQQRILSPFYTTKPNGTGLGLSVVASVCSNHGGRLEVTSALGQGSCFTVVLPRFEQGTSR</sequence>
<name>A0A6H1UIN2_9GAMM</name>
<dbReference type="Pfam" id="PF02518">
    <property type="entry name" value="HATPase_c"/>
    <property type="match status" value="1"/>
</dbReference>
<feature type="domain" description="Histidine kinase" evidence="4">
    <location>
        <begin position="108"/>
        <end position="314"/>
    </location>
</feature>
<dbReference type="AlphaFoldDB" id="A0A6H1UIN2"/>
<evidence type="ECO:0000313" key="6">
    <source>
        <dbReference type="EMBL" id="QIZ78884.1"/>
    </source>
</evidence>
<evidence type="ECO:0000256" key="3">
    <source>
        <dbReference type="ARBA" id="ARBA00022553"/>
    </source>
</evidence>
<dbReference type="InterPro" id="IPR004358">
    <property type="entry name" value="Sig_transdc_His_kin-like_C"/>
</dbReference>
<comment type="catalytic activity">
    <reaction evidence="1">
        <text>ATP + protein L-histidine = ADP + protein N-phospho-L-histidine.</text>
        <dbReference type="EC" id="2.7.13.3"/>
    </reaction>
</comment>
<dbReference type="InterPro" id="IPR036890">
    <property type="entry name" value="HATPase_C_sf"/>
</dbReference>
<gene>
    <name evidence="6" type="ORF">HER31_10995</name>
</gene>
<evidence type="ECO:0000259" key="5">
    <source>
        <dbReference type="PROSITE" id="PS50112"/>
    </source>
</evidence>
<evidence type="ECO:0000256" key="1">
    <source>
        <dbReference type="ARBA" id="ARBA00000085"/>
    </source>
</evidence>
<dbReference type="CDD" id="cd00082">
    <property type="entry name" value="HisKA"/>
    <property type="match status" value="1"/>
</dbReference>
<dbReference type="Pfam" id="PF13188">
    <property type="entry name" value="PAS_8"/>
    <property type="match status" value="1"/>
</dbReference>